<accession>A0A1Q9EH27</accession>
<organism evidence="2 3">
    <name type="scientific">Symbiodinium microadriaticum</name>
    <name type="common">Dinoflagellate</name>
    <name type="synonym">Zooxanthella microadriatica</name>
    <dbReference type="NCBI Taxonomy" id="2951"/>
    <lineage>
        <taxon>Eukaryota</taxon>
        <taxon>Sar</taxon>
        <taxon>Alveolata</taxon>
        <taxon>Dinophyceae</taxon>
        <taxon>Suessiales</taxon>
        <taxon>Symbiodiniaceae</taxon>
        <taxon>Symbiodinium</taxon>
    </lineage>
</organism>
<proteinExistence type="predicted"/>
<dbReference type="AlphaFoldDB" id="A0A1Q9EH27"/>
<keyword evidence="3" id="KW-1185">Reference proteome</keyword>
<evidence type="ECO:0000256" key="1">
    <source>
        <dbReference type="SAM" id="MobiDB-lite"/>
    </source>
</evidence>
<name>A0A1Q9EH27_SYMMI</name>
<protein>
    <submittedName>
        <fullName evidence="2">Uncharacterized protein</fullName>
    </submittedName>
</protein>
<feature type="region of interest" description="Disordered" evidence="1">
    <location>
        <begin position="1"/>
        <end position="25"/>
    </location>
</feature>
<dbReference type="EMBL" id="LSRX01000153">
    <property type="protein sequence ID" value="OLQ06725.1"/>
    <property type="molecule type" value="Genomic_DNA"/>
</dbReference>
<evidence type="ECO:0000313" key="3">
    <source>
        <dbReference type="Proteomes" id="UP000186817"/>
    </source>
</evidence>
<gene>
    <name evidence="2" type="ORF">AK812_SmicGene9939</name>
</gene>
<sequence>MKLLRGQLGQGAGQRKGVVSGALTPQPPPCREIARDLKHVARPWRYCCLLANPQNLDISALLSGPPEESPFARAMQAASHVLVIPNDTVSAWAIILGGL</sequence>
<comment type="caution">
    <text evidence="2">The sequence shown here is derived from an EMBL/GenBank/DDBJ whole genome shotgun (WGS) entry which is preliminary data.</text>
</comment>
<dbReference type="Proteomes" id="UP000186817">
    <property type="component" value="Unassembled WGS sequence"/>
</dbReference>
<dbReference type="OrthoDB" id="415695at2759"/>
<reference evidence="2 3" key="1">
    <citation type="submission" date="2016-02" db="EMBL/GenBank/DDBJ databases">
        <title>Genome analysis of coral dinoflagellate symbionts highlights evolutionary adaptations to a symbiotic lifestyle.</title>
        <authorList>
            <person name="Aranda M."/>
            <person name="Li Y."/>
            <person name="Liew Y.J."/>
            <person name="Baumgarten S."/>
            <person name="Simakov O."/>
            <person name="Wilson M."/>
            <person name="Piel J."/>
            <person name="Ashoor H."/>
            <person name="Bougouffa S."/>
            <person name="Bajic V.B."/>
            <person name="Ryu T."/>
            <person name="Ravasi T."/>
            <person name="Bayer T."/>
            <person name="Micklem G."/>
            <person name="Kim H."/>
            <person name="Bhak J."/>
            <person name="Lajeunesse T.C."/>
            <person name="Voolstra C.R."/>
        </authorList>
    </citation>
    <scope>NUCLEOTIDE SEQUENCE [LARGE SCALE GENOMIC DNA]</scope>
    <source>
        <strain evidence="2 3">CCMP2467</strain>
    </source>
</reference>
<evidence type="ECO:0000313" key="2">
    <source>
        <dbReference type="EMBL" id="OLQ06725.1"/>
    </source>
</evidence>